<evidence type="ECO:0000313" key="1">
    <source>
        <dbReference type="EMBL" id="MBP0446498.1"/>
    </source>
</evidence>
<dbReference type="Proteomes" id="UP000681594">
    <property type="component" value="Unassembled WGS sequence"/>
</dbReference>
<dbReference type="InterPro" id="IPR018197">
    <property type="entry name" value="Glycerate_kinase_RE-like"/>
</dbReference>
<evidence type="ECO:0000313" key="2">
    <source>
        <dbReference type="Proteomes" id="UP000681594"/>
    </source>
</evidence>
<keyword evidence="1" id="KW-0808">Transferase</keyword>
<dbReference type="InterPro" id="IPR036129">
    <property type="entry name" value="Glycerate_kinase_sf"/>
</dbReference>
<keyword evidence="2" id="KW-1185">Reference proteome</keyword>
<accession>A0ABS4AJ02</accession>
<name>A0ABS4AJ02_9PROT</name>
<reference evidence="1 2" key="1">
    <citation type="submission" date="2021-03" db="EMBL/GenBank/DDBJ databases">
        <authorList>
            <person name="So Y."/>
        </authorList>
    </citation>
    <scope>NUCLEOTIDE SEQUENCE [LARGE SCALE GENOMIC DNA]</scope>
    <source>
        <strain evidence="1 2">SSH11</strain>
    </source>
</reference>
<dbReference type="EMBL" id="JAGIZB010000017">
    <property type="protein sequence ID" value="MBP0446498.1"/>
    <property type="molecule type" value="Genomic_DNA"/>
</dbReference>
<organism evidence="1 2">
    <name type="scientific">Pararoseomonas baculiformis</name>
    <dbReference type="NCBI Taxonomy" id="2820812"/>
    <lineage>
        <taxon>Bacteria</taxon>
        <taxon>Pseudomonadati</taxon>
        <taxon>Pseudomonadota</taxon>
        <taxon>Alphaproteobacteria</taxon>
        <taxon>Acetobacterales</taxon>
        <taxon>Acetobacteraceae</taxon>
        <taxon>Pararoseomonas</taxon>
    </lineage>
</organism>
<protein>
    <submittedName>
        <fullName evidence="1">Glycerate kinase</fullName>
    </submittedName>
</protein>
<keyword evidence="1" id="KW-0418">Kinase</keyword>
<dbReference type="InterPro" id="IPR004381">
    <property type="entry name" value="Glycerate_kinase"/>
</dbReference>
<gene>
    <name evidence="1" type="ORF">J8J14_17115</name>
</gene>
<comment type="caution">
    <text evidence="1">The sequence shown here is derived from an EMBL/GenBank/DDBJ whole genome shotgun (WGS) entry which is preliminary data.</text>
</comment>
<proteinExistence type="predicted"/>
<dbReference type="Pfam" id="PF02595">
    <property type="entry name" value="Gly_kinase"/>
    <property type="match status" value="1"/>
</dbReference>
<dbReference type="GO" id="GO:0016301">
    <property type="term" value="F:kinase activity"/>
    <property type="evidence" value="ECO:0007669"/>
    <property type="project" value="UniProtKB-KW"/>
</dbReference>
<dbReference type="Gene3D" id="3.40.50.10350">
    <property type="entry name" value="Glycerate kinase, domain 1"/>
    <property type="match status" value="1"/>
</dbReference>
<sequence>MILPRVVVAPSGYKECLLADEGVEAILAGLRRARPEVRATRLPLVGRGEGFAACRPARGTRFAPARAAWAS</sequence>
<dbReference type="SUPFAM" id="SSF110738">
    <property type="entry name" value="Glycerate kinase I"/>
    <property type="match status" value="1"/>
</dbReference>